<dbReference type="SMART" id="SM00826">
    <property type="entry name" value="PKS_DH"/>
    <property type="match status" value="1"/>
</dbReference>
<dbReference type="PROSITE" id="PS50075">
    <property type="entry name" value="CARRIER"/>
    <property type="match status" value="1"/>
</dbReference>
<feature type="region of interest" description="Disordered" evidence="7">
    <location>
        <begin position="1336"/>
        <end position="1367"/>
    </location>
</feature>
<dbReference type="PROSITE" id="PS00606">
    <property type="entry name" value="KS3_1"/>
    <property type="match status" value="1"/>
</dbReference>
<dbReference type="SUPFAM" id="SSF52151">
    <property type="entry name" value="FabD/lysophospholipase-like"/>
    <property type="match status" value="1"/>
</dbReference>
<dbReference type="SUPFAM" id="SSF47336">
    <property type="entry name" value="ACP-like"/>
    <property type="match status" value="1"/>
</dbReference>
<feature type="domain" description="PKS/mFAS DH" evidence="10">
    <location>
        <begin position="904"/>
        <end position="1193"/>
    </location>
</feature>
<dbReference type="GO" id="GO:0004312">
    <property type="term" value="F:fatty acid synthase activity"/>
    <property type="evidence" value="ECO:0007669"/>
    <property type="project" value="TreeGrafter"/>
</dbReference>
<dbReference type="GO" id="GO:0004315">
    <property type="term" value="F:3-oxoacyl-[acyl-carrier-protein] synthase activity"/>
    <property type="evidence" value="ECO:0007669"/>
    <property type="project" value="InterPro"/>
</dbReference>
<dbReference type="Gene3D" id="3.40.50.720">
    <property type="entry name" value="NAD(P)-binding Rossmann-like Domain"/>
    <property type="match status" value="1"/>
</dbReference>
<dbReference type="FunFam" id="3.30.70.250:FF:000003">
    <property type="entry name" value="Polyketide beta-ketoacyl synthase Pks3"/>
    <property type="match status" value="1"/>
</dbReference>
<dbReference type="Pfam" id="PF00698">
    <property type="entry name" value="Acyl_transf_1"/>
    <property type="match status" value="1"/>
</dbReference>
<dbReference type="GO" id="GO:0031177">
    <property type="term" value="F:phosphopantetheine binding"/>
    <property type="evidence" value="ECO:0007669"/>
    <property type="project" value="InterPro"/>
</dbReference>
<dbReference type="InterPro" id="IPR016035">
    <property type="entry name" value="Acyl_Trfase/lysoPLipase"/>
</dbReference>
<feature type="active site" description="Proton acceptor; for dehydratase activity" evidence="6">
    <location>
        <position position="936"/>
    </location>
</feature>
<dbReference type="InterPro" id="IPR020841">
    <property type="entry name" value="PKS_Beta-ketoAc_synthase_dom"/>
</dbReference>
<dbReference type="Gene3D" id="1.10.1200.10">
    <property type="entry name" value="ACP-like"/>
    <property type="match status" value="1"/>
</dbReference>
<dbReference type="Pfam" id="PF00109">
    <property type="entry name" value="ketoacyl-synt"/>
    <property type="match status" value="1"/>
</dbReference>
<dbReference type="GO" id="GO:0005886">
    <property type="term" value="C:plasma membrane"/>
    <property type="evidence" value="ECO:0007669"/>
    <property type="project" value="TreeGrafter"/>
</dbReference>
<dbReference type="PROSITE" id="PS00012">
    <property type="entry name" value="PHOSPHOPANTETHEINE"/>
    <property type="match status" value="1"/>
</dbReference>
<dbReference type="GO" id="GO:0071770">
    <property type="term" value="P:DIM/DIP cell wall layer assembly"/>
    <property type="evidence" value="ECO:0007669"/>
    <property type="project" value="TreeGrafter"/>
</dbReference>
<dbReference type="Pfam" id="PF02801">
    <property type="entry name" value="Ketoacyl-synt_C"/>
    <property type="match status" value="1"/>
</dbReference>
<accession>A0AAD1HVX5</accession>
<name>A0AAD1HVX5_9MYCO</name>
<dbReference type="Gene3D" id="3.40.366.10">
    <property type="entry name" value="Malonyl-Coenzyme A Acyl Carrier Protein, domain 2"/>
    <property type="match status" value="1"/>
</dbReference>
<dbReference type="FunFam" id="3.40.47.10:FF:000019">
    <property type="entry name" value="Polyketide synthase type I"/>
    <property type="match status" value="1"/>
</dbReference>
<dbReference type="InterPro" id="IPR057326">
    <property type="entry name" value="KR_dom"/>
</dbReference>
<dbReference type="InterPro" id="IPR016039">
    <property type="entry name" value="Thiolase-like"/>
</dbReference>
<dbReference type="SUPFAM" id="SSF53901">
    <property type="entry name" value="Thiolase-like"/>
    <property type="match status" value="1"/>
</dbReference>
<dbReference type="SMART" id="SM00822">
    <property type="entry name" value="PKS_KR"/>
    <property type="match status" value="1"/>
</dbReference>
<dbReference type="InterPro" id="IPR009081">
    <property type="entry name" value="PP-bd_ACP"/>
</dbReference>
<protein>
    <submittedName>
        <fullName evidence="11">Phthiocerol synthesis polyketide synthase type I PpsD</fullName>
    </submittedName>
</protein>
<dbReference type="Pfam" id="PF21089">
    <property type="entry name" value="PKS_DH_N"/>
    <property type="match status" value="1"/>
</dbReference>
<dbReference type="InterPro" id="IPR020806">
    <property type="entry name" value="PKS_PP-bd"/>
</dbReference>
<dbReference type="InterPro" id="IPR016036">
    <property type="entry name" value="Malonyl_transacylase_ACP-bd"/>
</dbReference>
<feature type="compositionally biased region" description="Low complexity" evidence="7">
    <location>
        <begin position="1823"/>
        <end position="1833"/>
    </location>
</feature>
<dbReference type="GO" id="GO:0006633">
    <property type="term" value="P:fatty acid biosynthetic process"/>
    <property type="evidence" value="ECO:0007669"/>
    <property type="project" value="InterPro"/>
</dbReference>
<dbReference type="InterPro" id="IPR049552">
    <property type="entry name" value="PKS_DH_N"/>
</dbReference>
<evidence type="ECO:0000256" key="5">
    <source>
        <dbReference type="ARBA" id="ARBA00023268"/>
    </source>
</evidence>
<dbReference type="InterPro" id="IPR001227">
    <property type="entry name" value="Ac_transferase_dom_sf"/>
</dbReference>
<evidence type="ECO:0000259" key="10">
    <source>
        <dbReference type="PROSITE" id="PS52019"/>
    </source>
</evidence>
<keyword evidence="1" id="KW-0596">Phosphopantetheine</keyword>
<organism evidence="11 12">
    <name type="scientific">Mycolicibacter terrae</name>
    <dbReference type="NCBI Taxonomy" id="1788"/>
    <lineage>
        <taxon>Bacteria</taxon>
        <taxon>Bacillati</taxon>
        <taxon>Actinomycetota</taxon>
        <taxon>Actinomycetes</taxon>
        <taxon>Mycobacteriales</taxon>
        <taxon>Mycobacteriaceae</taxon>
        <taxon>Mycolicibacter</taxon>
    </lineage>
</organism>
<dbReference type="PROSITE" id="PS52004">
    <property type="entry name" value="KS3_2"/>
    <property type="match status" value="1"/>
</dbReference>
<dbReference type="InterPro" id="IPR018201">
    <property type="entry name" value="Ketoacyl_synth_AS"/>
</dbReference>
<dbReference type="InterPro" id="IPR014031">
    <property type="entry name" value="Ketoacyl_synth_C"/>
</dbReference>
<proteinExistence type="predicted"/>
<dbReference type="SUPFAM" id="SSF51735">
    <property type="entry name" value="NAD(P)-binding Rossmann-fold domains"/>
    <property type="match status" value="3"/>
</dbReference>
<dbReference type="Pfam" id="PF14765">
    <property type="entry name" value="PS-DH"/>
    <property type="match status" value="1"/>
</dbReference>
<dbReference type="InterPro" id="IPR036291">
    <property type="entry name" value="NAD(P)-bd_dom_sf"/>
</dbReference>
<dbReference type="InterPro" id="IPR032821">
    <property type="entry name" value="PKS_assoc"/>
</dbReference>
<evidence type="ECO:0000313" key="11">
    <source>
        <dbReference type="EMBL" id="BBX22508.1"/>
    </source>
</evidence>
<dbReference type="InterPro" id="IPR049900">
    <property type="entry name" value="PKS_mFAS_DH"/>
</dbReference>
<dbReference type="InterPro" id="IPR042104">
    <property type="entry name" value="PKS_dehydratase_sf"/>
</dbReference>
<dbReference type="InterPro" id="IPR050091">
    <property type="entry name" value="PKS_NRPS_Biosynth_Enz"/>
</dbReference>
<evidence type="ECO:0000256" key="1">
    <source>
        <dbReference type="ARBA" id="ARBA00022450"/>
    </source>
</evidence>
<keyword evidence="2" id="KW-0597">Phosphoprotein</keyword>
<dbReference type="Gene3D" id="3.30.70.250">
    <property type="entry name" value="Malonyl-CoA ACP transacylase, ACP-binding"/>
    <property type="match status" value="1"/>
</dbReference>
<feature type="region of interest" description="N-terminal hotdog fold" evidence="6">
    <location>
        <begin position="904"/>
        <end position="1029"/>
    </location>
</feature>
<evidence type="ECO:0000256" key="4">
    <source>
        <dbReference type="ARBA" id="ARBA00022857"/>
    </source>
</evidence>
<evidence type="ECO:0000256" key="2">
    <source>
        <dbReference type="ARBA" id="ARBA00022553"/>
    </source>
</evidence>
<dbReference type="GO" id="GO:0005737">
    <property type="term" value="C:cytoplasm"/>
    <property type="evidence" value="ECO:0007669"/>
    <property type="project" value="TreeGrafter"/>
</dbReference>
<keyword evidence="12" id="KW-1185">Reference proteome</keyword>
<dbReference type="PANTHER" id="PTHR43775:SF37">
    <property type="entry name" value="SI:DKEY-61P9.11"/>
    <property type="match status" value="1"/>
</dbReference>
<dbReference type="SUPFAM" id="SSF55048">
    <property type="entry name" value="Probable ACP-binding domain of malonyl-CoA ACP transacylase"/>
    <property type="match status" value="1"/>
</dbReference>
<evidence type="ECO:0000259" key="8">
    <source>
        <dbReference type="PROSITE" id="PS50075"/>
    </source>
</evidence>
<evidence type="ECO:0000259" key="9">
    <source>
        <dbReference type="PROSITE" id="PS52004"/>
    </source>
</evidence>
<dbReference type="SMART" id="SM00825">
    <property type="entry name" value="PKS_KS"/>
    <property type="match status" value="1"/>
</dbReference>
<evidence type="ECO:0000313" key="12">
    <source>
        <dbReference type="Proteomes" id="UP000467636"/>
    </source>
</evidence>
<dbReference type="EMBL" id="AP022564">
    <property type="protein sequence ID" value="BBX22508.1"/>
    <property type="molecule type" value="Genomic_DNA"/>
</dbReference>
<dbReference type="InterPro" id="IPR020807">
    <property type="entry name" value="PKS_DH"/>
</dbReference>
<dbReference type="Gene3D" id="3.10.129.110">
    <property type="entry name" value="Polyketide synthase dehydratase"/>
    <property type="match status" value="1"/>
</dbReference>
<dbReference type="SMART" id="SM00827">
    <property type="entry name" value="PKS_AT"/>
    <property type="match status" value="1"/>
</dbReference>
<dbReference type="SMART" id="SM00823">
    <property type="entry name" value="PKS_PP"/>
    <property type="match status" value="1"/>
</dbReference>
<dbReference type="PANTHER" id="PTHR43775">
    <property type="entry name" value="FATTY ACID SYNTHASE"/>
    <property type="match status" value="1"/>
</dbReference>
<dbReference type="Gene3D" id="3.40.47.10">
    <property type="match status" value="1"/>
</dbReference>
<dbReference type="InterPro" id="IPR006162">
    <property type="entry name" value="Ppantetheine_attach_site"/>
</dbReference>
<dbReference type="PROSITE" id="PS52019">
    <property type="entry name" value="PKS_MFAS_DH"/>
    <property type="match status" value="1"/>
</dbReference>
<dbReference type="InterPro" id="IPR049551">
    <property type="entry name" value="PKS_DH_C"/>
</dbReference>
<dbReference type="InterPro" id="IPR036736">
    <property type="entry name" value="ACP-like_sf"/>
</dbReference>
<dbReference type="CDD" id="cd00833">
    <property type="entry name" value="PKS"/>
    <property type="match status" value="1"/>
</dbReference>
<evidence type="ECO:0000256" key="3">
    <source>
        <dbReference type="ARBA" id="ARBA00022679"/>
    </source>
</evidence>
<keyword evidence="4" id="KW-0521">NADP</keyword>
<dbReference type="CDD" id="cd08955">
    <property type="entry name" value="KR_2_FAS_SDR_x"/>
    <property type="match status" value="1"/>
</dbReference>
<feature type="domain" description="Ketosynthase family 3 (KS3)" evidence="9">
    <location>
        <begin position="22"/>
        <end position="444"/>
    </location>
</feature>
<gene>
    <name evidence="11" type="primary">ppsD_2</name>
    <name evidence="11" type="ORF">MTER_19190</name>
</gene>
<keyword evidence="5" id="KW-0511">Multifunctional enzyme</keyword>
<evidence type="ECO:0000256" key="6">
    <source>
        <dbReference type="PROSITE-ProRule" id="PRU01363"/>
    </source>
</evidence>
<keyword evidence="3" id="KW-0808">Transferase</keyword>
<feature type="active site" description="Proton donor; for dehydratase activity" evidence="6">
    <location>
        <position position="1103"/>
    </location>
</feature>
<feature type="region of interest" description="C-terminal hotdog fold" evidence="6">
    <location>
        <begin position="1042"/>
        <end position="1193"/>
    </location>
</feature>
<dbReference type="Pfam" id="PF00550">
    <property type="entry name" value="PP-binding"/>
    <property type="match status" value="1"/>
</dbReference>
<sequence>MGPDKRGALTEQFEKASRIAAAEPIAVVGIGCRFPGDASGPDAYWDLLAGGRDAITEIPPDRWDADEYYDPDPLAPGRMSSKWGGFISDVAGFDADFFGISPREAEAMDPQQRLMLEVAWEALEHAGMSPERLSGIRSAVMMGVYYTEYQGISASNPDAIDGYSATGNAHAVAVGRIAYLLGLRGPAIAMDSACSSSLVTIHLACQSLRMRESDLALAGGVSLILRPETQIAMAKWGMLSPRGRCHTFDAGADGFVRGEGAGIVVLKRLTDAIRDGDRVVAVVRGSAVNQDGRSNGLTAPNTIAQSDAITRALRSADVAAGSVNLIETHGTGTGLGDPIEFEALAEVYGRGADRCALGAVKTNIGHLEAAAGIAGFIKAALSVQRGQIPPNLHFSKWNPAIDPSPTRLFVPTEMTPWPAAEGPRRAAVSSFGLGGTNAHVVLEQGPDPVAAPAPADPVITLVVSGKTEQRVAAWAATLADWMAGPGAEVPLADIASTLNHHRSRYAKVATVCARDTEQAVAGLRAVAGGYPASGVVGTHTARSGQAGKGTVFLYSGQGSQWAGMGRQLLTDEPAFAAAVDELEPDFVAQVGFSLRGVLESAEPVVGIDRIQPVLVGMQLALTALWRSHGVEPDAVIGHSMGEVAAAVVAGALSPADGLKVIATRSKLMARLSGQGAMALLELDAEATEKLIAAHPDITVAVYAAPQQTVIAGPPDQVDAVVAVVDAQGKLARRVEVDVASHHPTVDPILGELRTALADVAPSAPKIPLISTVGQTGSDTPAFDADYWVHNLRNPVRFSQAVTAAAAGHATFIEVSPHPLLSHAINGNLESARPAGDRVVTGTLLRDQPEALSFHTSLATVAPPSADAPQPDGGIGRVDLPLRPWQHVRYWAGASAANRHSSDAHPLLGIHVELPAGHGHVWQADVGTDIVGWMAHHKVHGQVVMPATGFAEMAMAAAGEALDLPPSAVAVDRVEVEQMLRVDDRTEVTTRLLHDADGSDELRVEIHSRAPGGAWSRHAVARVAATQPTTAGPRAAATPSAGGTTLSPADLYTALRRTGLQHGPAFAALTRIVRKPGGASEAEIVLPDEATAHRGYRIHPVMLDAALQCLAAALPDESLSGSGAGSEEATYLPVSVETIRVFGDVGRRARGYAELVSHDDGGILGRVTLTDETGTTTAELGGIYLQRVQRRTVPLPLTQKIFDTEWIDVPASAQPSATTDGSWLVLTDGPESETLAADFAARFASESRRVITADLRSEPAVREAFSRTADDPDRPPVGVVVLPAREAFDGSETSDAPGRGRDLAWSVVSTVRTIVGGWHGTAPRLWLASRNGLTVGDGEPGGSARLDGGEAKLGAPHEPGGSARLDGGEAKLGQPLEHGDPSICALKGLVRVLAYEHPDLHTGVVDLDAGNADADPVAALITELGLAGSDDVVAWRGEHRYAERLKRATLTATGTPSVRRDGAYVLTGGLGGIGLVVARWLIDNGAARIVLNSRSQPSEAQRAVLDELGERAQVAVVSGDLAAPGVAESLVASAEETGLALRGVIHGAAVIDDQIVVGIDRETLEKVWAPKATAALRLHVATTGKDLDWWVGFSSTSSLLGAPGQASYAAASAWLDGLVAWRRAAGLPAITINWGQWSGVGVAQDLKFSALDPIDPVEGMEALEAILGGDLARIGVARLRLDRVAAAFPELQQLGYFATLAEELDLDSEDDDWPGPEGLRKLDAAEAARVVIARLGGRIMAIMGYPKDSAIDPARPLTELGMDSLMAVRIRNTVRGDFGVEPPVALLLQGASLTDLAADLSRQLGLAAPEGADGANDGGDVRSRAQQRAAARQRAASRRKVGDRT</sequence>
<dbReference type="Proteomes" id="UP000467636">
    <property type="component" value="Chromosome"/>
</dbReference>
<dbReference type="Pfam" id="PF16197">
    <property type="entry name" value="KAsynt_C_assoc"/>
    <property type="match status" value="1"/>
</dbReference>
<dbReference type="InterPro" id="IPR013968">
    <property type="entry name" value="PKS_KR"/>
</dbReference>
<feature type="region of interest" description="Disordered" evidence="7">
    <location>
        <begin position="1807"/>
        <end position="1844"/>
    </location>
</feature>
<dbReference type="Pfam" id="PF08659">
    <property type="entry name" value="KR"/>
    <property type="match status" value="1"/>
</dbReference>
<evidence type="ECO:0000256" key="7">
    <source>
        <dbReference type="SAM" id="MobiDB-lite"/>
    </source>
</evidence>
<dbReference type="InterPro" id="IPR014030">
    <property type="entry name" value="Ketoacyl_synth_N"/>
</dbReference>
<reference evidence="11 12" key="1">
    <citation type="journal article" date="2019" name="Emerg. Microbes Infect.">
        <title>Comprehensive subspecies identification of 175 nontuberculous mycobacteria species based on 7547 genomic profiles.</title>
        <authorList>
            <person name="Matsumoto Y."/>
            <person name="Kinjo T."/>
            <person name="Motooka D."/>
            <person name="Nabeya D."/>
            <person name="Jung N."/>
            <person name="Uechi K."/>
            <person name="Horii T."/>
            <person name="Iida T."/>
            <person name="Fujita J."/>
            <person name="Nakamura S."/>
        </authorList>
    </citation>
    <scope>NUCLEOTIDE SEQUENCE [LARGE SCALE GENOMIC DNA]</scope>
    <source>
        <strain evidence="11 12">JCM 12143</strain>
    </source>
</reference>
<feature type="domain" description="Carrier" evidence="8">
    <location>
        <begin position="1728"/>
        <end position="1803"/>
    </location>
</feature>
<dbReference type="InterPro" id="IPR014043">
    <property type="entry name" value="Acyl_transferase_dom"/>
</dbReference>